<dbReference type="KEGG" id="atr:18421634"/>
<dbReference type="GO" id="GO:0016020">
    <property type="term" value="C:membrane"/>
    <property type="evidence" value="ECO:0007669"/>
    <property type="project" value="UniProtKB-SubCell"/>
</dbReference>
<dbReference type="Pfam" id="PF02485">
    <property type="entry name" value="Branch"/>
    <property type="match status" value="1"/>
</dbReference>
<gene>
    <name evidence="7" type="ORF">AMTR_s00004p00174320</name>
</gene>
<name>W1NE82_AMBTC</name>
<organism evidence="7 8">
    <name type="scientific">Amborella trichopoda</name>
    <dbReference type="NCBI Taxonomy" id="13333"/>
    <lineage>
        <taxon>Eukaryota</taxon>
        <taxon>Viridiplantae</taxon>
        <taxon>Streptophyta</taxon>
        <taxon>Embryophyta</taxon>
        <taxon>Tracheophyta</taxon>
        <taxon>Spermatophyta</taxon>
        <taxon>Magnoliopsida</taxon>
        <taxon>Amborellales</taxon>
        <taxon>Amborellaceae</taxon>
        <taxon>Amborella</taxon>
    </lineage>
</organism>
<evidence type="ECO:0000256" key="3">
    <source>
        <dbReference type="ARBA" id="ARBA00022679"/>
    </source>
</evidence>
<dbReference type="Gramene" id="ERM93683">
    <property type="protein sequence ID" value="ERM93683"/>
    <property type="gene ID" value="AMTR_s00004p00174320"/>
</dbReference>
<feature type="chain" id="PRO_5004806467" evidence="6">
    <location>
        <begin position="33"/>
        <end position="360"/>
    </location>
</feature>
<dbReference type="PANTHER" id="PTHR31042">
    <property type="entry name" value="CORE-2/I-BRANCHING BETA-1,6-N-ACETYLGLUCOSAMINYLTRANSFERASE FAMILY PROTEIN-RELATED"/>
    <property type="match status" value="1"/>
</dbReference>
<reference evidence="8" key="1">
    <citation type="journal article" date="2013" name="Science">
        <title>The Amborella genome and the evolution of flowering plants.</title>
        <authorList>
            <consortium name="Amborella Genome Project"/>
        </authorList>
    </citation>
    <scope>NUCLEOTIDE SEQUENCE [LARGE SCALE GENOMIC DNA]</scope>
</reference>
<protein>
    <submittedName>
        <fullName evidence="7">Uncharacterized protein</fullName>
    </submittedName>
</protein>
<dbReference type="EMBL" id="KI397628">
    <property type="protein sequence ID" value="ERM93683.1"/>
    <property type="molecule type" value="Genomic_DNA"/>
</dbReference>
<dbReference type="AlphaFoldDB" id="W1NE82"/>
<evidence type="ECO:0000313" key="7">
    <source>
        <dbReference type="EMBL" id="ERM93683.1"/>
    </source>
</evidence>
<keyword evidence="4" id="KW-0472">Membrane</keyword>
<evidence type="ECO:0000256" key="1">
    <source>
        <dbReference type="ARBA" id="ARBA00004606"/>
    </source>
</evidence>
<dbReference type="OrthoDB" id="191334at2759"/>
<keyword evidence="8" id="KW-1185">Reference proteome</keyword>
<sequence>MVMMLSSPSVLSFALILSLPLLLLVGPRVLQPHRNNLLITLPDELDDLALFRRAISVSARSNSSTLHHLHKRRKRKIAFMFLTNSDLHFAPLWDRFFQGQGRELFNIYIHADPSAPFNPPSYDGTVFSGRLIPTAKRTQRSSPTLISAERRLLATALLDDPLNAFFALLSQHCIPLRPFHSLYHALFNHEHEQRSFIEILDGEPSLWSRYIARGQGVMLPEVPFSEFRVGSQFFVLSRRHALLVIQDRRLWRKFRLPCFNRNSCYPEEHYFPTLLWMRDLEGCFPFTLTHVNWTGSTNGHPYTYRPHELSPGLIRTIRSPPPNSTTKDHRHGFPYFFARKFSPDCLQPFLDMADSCLFRD</sequence>
<dbReference type="PANTHER" id="PTHR31042:SF140">
    <property type="entry name" value="CORE-2_I-BRANCHING BETA-1,6-N-ACETYLGLUCOSAMINYLTRANSFERASE FAMILY PROTEIN"/>
    <property type="match status" value="1"/>
</dbReference>
<comment type="subcellular location">
    <subcellularLocation>
        <location evidence="1">Membrane</location>
        <topology evidence="1">Single-pass type II membrane protein</topology>
    </subcellularLocation>
</comment>
<proteinExistence type="predicted"/>
<dbReference type="InterPro" id="IPR044174">
    <property type="entry name" value="BC10-like"/>
</dbReference>
<feature type="signal peptide" evidence="6">
    <location>
        <begin position="1"/>
        <end position="32"/>
    </location>
</feature>
<dbReference type="GO" id="GO:0016757">
    <property type="term" value="F:glycosyltransferase activity"/>
    <property type="evidence" value="ECO:0007669"/>
    <property type="project" value="UniProtKB-KW"/>
</dbReference>
<evidence type="ECO:0000256" key="4">
    <source>
        <dbReference type="ARBA" id="ARBA00023136"/>
    </source>
</evidence>
<keyword evidence="3" id="KW-0808">Transferase</keyword>
<keyword evidence="6" id="KW-0732">Signal</keyword>
<dbReference type="HOGENOM" id="CLU_035559_0_0_1"/>
<evidence type="ECO:0000256" key="2">
    <source>
        <dbReference type="ARBA" id="ARBA00022676"/>
    </source>
</evidence>
<evidence type="ECO:0000256" key="5">
    <source>
        <dbReference type="ARBA" id="ARBA00023180"/>
    </source>
</evidence>
<evidence type="ECO:0000313" key="8">
    <source>
        <dbReference type="Proteomes" id="UP000017836"/>
    </source>
</evidence>
<dbReference type="OMA" id="WHRSFIE"/>
<dbReference type="Proteomes" id="UP000017836">
    <property type="component" value="Unassembled WGS sequence"/>
</dbReference>
<keyword evidence="2" id="KW-0328">Glycosyltransferase</keyword>
<accession>W1NE82</accession>
<dbReference type="InterPro" id="IPR003406">
    <property type="entry name" value="Glyco_trans_14"/>
</dbReference>
<dbReference type="eggNOG" id="ENOG502QV1G">
    <property type="taxonomic scope" value="Eukaryota"/>
</dbReference>
<evidence type="ECO:0000256" key="6">
    <source>
        <dbReference type="SAM" id="SignalP"/>
    </source>
</evidence>
<keyword evidence="5" id="KW-0325">Glycoprotein</keyword>